<name>A0A8K0CR67_IGNLU</name>
<protein>
    <submittedName>
        <fullName evidence="2">Uncharacterized protein</fullName>
    </submittedName>
</protein>
<evidence type="ECO:0000313" key="2">
    <source>
        <dbReference type="EMBL" id="KAF2892115.1"/>
    </source>
</evidence>
<keyword evidence="3" id="KW-1185">Reference proteome</keyword>
<gene>
    <name evidence="2" type="ORF">ILUMI_14058</name>
</gene>
<evidence type="ECO:0000313" key="3">
    <source>
        <dbReference type="Proteomes" id="UP000801492"/>
    </source>
</evidence>
<organism evidence="2 3">
    <name type="scientific">Ignelater luminosus</name>
    <name type="common">Cucubano</name>
    <name type="synonym">Pyrophorus luminosus</name>
    <dbReference type="NCBI Taxonomy" id="2038154"/>
    <lineage>
        <taxon>Eukaryota</taxon>
        <taxon>Metazoa</taxon>
        <taxon>Ecdysozoa</taxon>
        <taxon>Arthropoda</taxon>
        <taxon>Hexapoda</taxon>
        <taxon>Insecta</taxon>
        <taxon>Pterygota</taxon>
        <taxon>Neoptera</taxon>
        <taxon>Endopterygota</taxon>
        <taxon>Coleoptera</taxon>
        <taxon>Polyphaga</taxon>
        <taxon>Elateriformia</taxon>
        <taxon>Elateroidea</taxon>
        <taxon>Elateridae</taxon>
        <taxon>Agrypninae</taxon>
        <taxon>Pyrophorini</taxon>
        <taxon>Ignelater</taxon>
    </lineage>
</organism>
<feature type="compositionally biased region" description="Basic and acidic residues" evidence="1">
    <location>
        <begin position="96"/>
        <end position="108"/>
    </location>
</feature>
<sequence>MEVNTNKTETLIISNKEKKHRILIDRKEIEQVEYTTRSGTPLWGKKEVLKETKVEVYKKVVRPMMLYRSDSWQRKNNKRKSAGMARLPTWNGQNSEGKRDLRSQDARKNIRGRPRKGWEQQMLEAVERRGIKWNECKKVAQDSKL</sequence>
<dbReference type="AlphaFoldDB" id="A0A8K0CR67"/>
<dbReference type="Proteomes" id="UP000801492">
    <property type="component" value="Unassembled WGS sequence"/>
</dbReference>
<evidence type="ECO:0000256" key="1">
    <source>
        <dbReference type="SAM" id="MobiDB-lite"/>
    </source>
</evidence>
<comment type="caution">
    <text evidence="2">The sequence shown here is derived from an EMBL/GenBank/DDBJ whole genome shotgun (WGS) entry which is preliminary data.</text>
</comment>
<feature type="region of interest" description="Disordered" evidence="1">
    <location>
        <begin position="72"/>
        <end position="117"/>
    </location>
</feature>
<accession>A0A8K0CR67</accession>
<reference evidence="2" key="1">
    <citation type="submission" date="2019-08" db="EMBL/GenBank/DDBJ databases">
        <title>The genome of the North American firefly Photinus pyralis.</title>
        <authorList>
            <consortium name="Photinus pyralis genome working group"/>
            <person name="Fallon T.R."/>
            <person name="Sander Lower S.E."/>
            <person name="Weng J.-K."/>
        </authorList>
    </citation>
    <scope>NUCLEOTIDE SEQUENCE</scope>
    <source>
        <strain evidence="2">TRF0915ILg1</strain>
        <tissue evidence="2">Whole body</tissue>
    </source>
</reference>
<dbReference type="EMBL" id="VTPC01012830">
    <property type="protein sequence ID" value="KAF2892115.1"/>
    <property type="molecule type" value="Genomic_DNA"/>
</dbReference>
<proteinExistence type="predicted"/>